<gene>
    <name evidence="2" type="ORF">SAMN05444394_4202</name>
</gene>
<accession>A0A1N6I2G6</accession>
<dbReference type="Proteomes" id="UP000185221">
    <property type="component" value="Unassembled WGS sequence"/>
</dbReference>
<proteinExistence type="predicted"/>
<keyword evidence="3" id="KW-1185">Reference proteome</keyword>
<dbReference type="EMBL" id="FSRC01000005">
    <property type="protein sequence ID" value="SIO26237.1"/>
    <property type="molecule type" value="Genomic_DNA"/>
</dbReference>
<dbReference type="AlphaFoldDB" id="A0A1N6I2G6"/>
<evidence type="ECO:0000313" key="3">
    <source>
        <dbReference type="Proteomes" id="UP000185221"/>
    </source>
</evidence>
<keyword evidence="1" id="KW-0732">Signal</keyword>
<protein>
    <submittedName>
        <fullName evidence="2">Outer membrane protein beta-barrel domain-containing protein</fullName>
    </submittedName>
</protein>
<feature type="chain" id="PRO_5011958243" evidence="1">
    <location>
        <begin position="21"/>
        <end position="189"/>
    </location>
</feature>
<reference evidence="3" key="1">
    <citation type="submission" date="2016-11" db="EMBL/GenBank/DDBJ databases">
        <authorList>
            <person name="Varghese N."/>
            <person name="Submissions S."/>
        </authorList>
    </citation>
    <scope>NUCLEOTIDE SEQUENCE [LARGE SCALE GENOMIC DNA]</scope>
    <source>
        <strain evidence="3">DSM 15292</strain>
    </source>
</reference>
<dbReference type="OrthoDB" id="672705at2"/>
<sequence>MKKILLVFSVFVLSISFSMAQTQVKPGVGVNTTNITGDGLDASGQIGWQIGASVAFGEKFYFEPGVFYQTNSFEVQSVGNLPVTDANYSGFRIPVAVGLEVLGNADSFAGLRVFGGGSTFLVTGTNSDFLDKDMVESPQWGVFAGIGLDIALFYLDWTYQWSVSNLQTDIDQIDLGKAHGIFWTAGLRF</sequence>
<feature type="signal peptide" evidence="1">
    <location>
        <begin position="1"/>
        <end position="20"/>
    </location>
</feature>
<dbReference type="RefSeq" id="WP_074226979.1">
    <property type="nucleotide sequence ID" value="NZ_FSRC01000005.1"/>
</dbReference>
<evidence type="ECO:0000313" key="2">
    <source>
        <dbReference type="EMBL" id="SIO26237.1"/>
    </source>
</evidence>
<name>A0A1N6I2G6_9BACT</name>
<evidence type="ECO:0000256" key="1">
    <source>
        <dbReference type="SAM" id="SignalP"/>
    </source>
</evidence>
<dbReference type="STRING" id="226505.SAMN05444394_4202"/>
<organism evidence="2 3">
    <name type="scientific">Algoriphagus halophilus</name>
    <dbReference type="NCBI Taxonomy" id="226505"/>
    <lineage>
        <taxon>Bacteria</taxon>
        <taxon>Pseudomonadati</taxon>
        <taxon>Bacteroidota</taxon>
        <taxon>Cytophagia</taxon>
        <taxon>Cytophagales</taxon>
        <taxon>Cyclobacteriaceae</taxon>
        <taxon>Algoriphagus</taxon>
    </lineage>
</organism>